<evidence type="ECO:0000313" key="2">
    <source>
        <dbReference type="Proteomes" id="UP000593564"/>
    </source>
</evidence>
<organism evidence="1 2">
    <name type="scientific">Camellia sinensis</name>
    <name type="common">Tea plant</name>
    <name type="synonym">Thea sinensis</name>
    <dbReference type="NCBI Taxonomy" id="4442"/>
    <lineage>
        <taxon>Eukaryota</taxon>
        <taxon>Viridiplantae</taxon>
        <taxon>Streptophyta</taxon>
        <taxon>Embryophyta</taxon>
        <taxon>Tracheophyta</taxon>
        <taxon>Spermatophyta</taxon>
        <taxon>Magnoliopsida</taxon>
        <taxon>eudicotyledons</taxon>
        <taxon>Gunneridae</taxon>
        <taxon>Pentapetalae</taxon>
        <taxon>asterids</taxon>
        <taxon>Ericales</taxon>
        <taxon>Theaceae</taxon>
        <taxon>Camellia</taxon>
    </lineage>
</organism>
<dbReference type="Proteomes" id="UP000593564">
    <property type="component" value="Unassembled WGS sequence"/>
</dbReference>
<reference evidence="1 2" key="2">
    <citation type="submission" date="2020-07" db="EMBL/GenBank/DDBJ databases">
        <title>Genome assembly of wild tea tree DASZ reveals pedigree and selection history of tea varieties.</title>
        <authorList>
            <person name="Zhang W."/>
        </authorList>
    </citation>
    <scope>NUCLEOTIDE SEQUENCE [LARGE SCALE GENOMIC DNA]</scope>
    <source>
        <strain evidence="2">cv. G240</strain>
        <tissue evidence="1">Leaf</tissue>
    </source>
</reference>
<reference evidence="2" key="1">
    <citation type="journal article" date="2020" name="Nat. Commun.">
        <title>Genome assembly of wild tea tree DASZ reveals pedigree and selection history of tea varieties.</title>
        <authorList>
            <person name="Zhang W."/>
            <person name="Zhang Y."/>
            <person name="Qiu H."/>
            <person name="Guo Y."/>
            <person name="Wan H."/>
            <person name="Zhang X."/>
            <person name="Scossa F."/>
            <person name="Alseekh S."/>
            <person name="Zhang Q."/>
            <person name="Wang P."/>
            <person name="Xu L."/>
            <person name="Schmidt M.H."/>
            <person name="Jia X."/>
            <person name="Li D."/>
            <person name="Zhu A."/>
            <person name="Guo F."/>
            <person name="Chen W."/>
            <person name="Ni D."/>
            <person name="Usadel B."/>
            <person name="Fernie A.R."/>
            <person name="Wen W."/>
        </authorList>
    </citation>
    <scope>NUCLEOTIDE SEQUENCE [LARGE SCALE GENOMIC DNA]</scope>
    <source>
        <strain evidence="2">cv. G240</strain>
    </source>
</reference>
<keyword evidence="2" id="KW-1185">Reference proteome</keyword>
<accession>A0A7J7FUD4</accession>
<comment type="caution">
    <text evidence="1">The sequence shown here is derived from an EMBL/GenBank/DDBJ whole genome shotgun (WGS) entry which is preliminary data.</text>
</comment>
<protein>
    <recommendedName>
        <fullName evidence="3">Reverse transcriptase zinc-binding domain-containing protein</fullName>
    </recommendedName>
</protein>
<dbReference type="AlphaFoldDB" id="A0A7J7FUD4"/>
<dbReference type="EMBL" id="JACBKZ010000015">
    <property type="protein sequence ID" value="KAF5931258.1"/>
    <property type="molecule type" value="Genomic_DNA"/>
</dbReference>
<proteinExistence type="predicted"/>
<name>A0A7J7FUD4_CAMSI</name>
<evidence type="ECO:0008006" key="3">
    <source>
        <dbReference type="Google" id="ProtNLM"/>
    </source>
</evidence>
<evidence type="ECO:0000313" key="1">
    <source>
        <dbReference type="EMBL" id="KAF5931258.1"/>
    </source>
</evidence>
<gene>
    <name evidence="1" type="ORF">HYC85_032131</name>
</gene>
<sequence>MIQRRCRMDSVCPRSKEEDKSMEHLCFECIFSKHIWRPSRLNFNFEVGQSTSVEDWMTNWFKITPDDEVVIESIKVLWGIWLHRNKAVFEQIVADPSTVVHTLNQMKWEYNKLANNSKLGSISCR</sequence>